<dbReference type="InterPro" id="IPR042100">
    <property type="entry name" value="Bug_dom1"/>
</dbReference>
<name>A0A261S245_9BORD</name>
<dbReference type="Gene3D" id="3.40.190.150">
    <property type="entry name" value="Bordetella uptake gene, domain 1"/>
    <property type="match status" value="1"/>
</dbReference>
<evidence type="ECO:0008006" key="5">
    <source>
        <dbReference type="Google" id="ProtNLM"/>
    </source>
</evidence>
<sequence length="320" mass="33759">MKMHAIVFGMLAVALASSTAAGAESYPSHQVRVVVPYTAGGSADLLGRIVAQKLSEKYKQAFVVENRPGAGGHIGADFVAKAAPDGYTLVVGTIPIHSAYKLYPKLGYDPAKDLVAVSIIGEFPSLLIVNRDLPVKTVQDLVALSKKHPLFYGSAGVGSATHLGAALFNQVAGTTMQHVPYRGSSAAATDLMAGQIQVMFENLPTAVPLAQTGRARAIAVTSKERSPSLPDVPTVAESGEPDYSFTAWYTIAAPAGTPPAITQQLSRDIDQIVHSDALKAKWAEMGVTPVGGTVADNTAYIARQTELWTRIIQKLHITAE</sequence>
<dbReference type="PANTHER" id="PTHR42928">
    <property type="entry name" value="TRICARBOXYLATE-BINDING PROTEIN"/>
    <property type="match status" value="1"/>
</dbReference>
<dbReference type="Pfam" id="PF03401">
    <property type="entry name" value="TctC"/>
    <property type="match status" value="1"/>
</dbReference>
<keyword evidence="4" id="KW-1185">Reference proteome</keyword>
<evidence type="ECO:0000313" key="3">
    <source>
        <dbReference type="EMBL" id="OZI31245.1"/>
    </source>
</evidence>
<dbReference type="PIRSF" id="PIRSF017082">
    <property type="entry name" value="YflP"/>
    <property type="match status" value="1"/>
</dbReference>
<accession>A0A261S245</accession>
<reference evidence="4" key="1">
    <citation type="submission" date="2017-05" db="EMBL/GenBank/DDBJ databases">
        <title>Complete and WGS of Bordetella genogroups.</title>
        <authorList>
            <person name="Spilker T."/>
            <person name="Lipuma J."/>
        </authorList>
    </citation>
    <scope>NUCLEOTIDE SEQUENCE [LARGE SCALE GENOMIC DNA]</scope>
    <source>
        <strain evidence="4">AU16122</strain>
    </source>
</reference>
<proteinExistence type="inferred from homology"/>
<feature type="signal peptide" evidence="2">
    <location>
        <begin position="1"/>
        <end position="23"/>
    </location>
</feature>
<dbReference type="OrthoDB" id="8650393at2"/>
<keyword evidence="2" id="KW-0732">Signal</keyword>
<protein>
    <recommendedName>
        <fullName evidence="5">ABC transporter substrate-binding protein</fullName>
    </recommendedName>
</protein>
<dbReference type="EMBL" id="NEVM01000005">
    <property type="protein sequence ID" value="OZI31245.1"/>
    <property type="molecule type" value="Genomic_DNA"/>
</dbReference>
<gene>
    <name evidence="3" type="ORF">CAL29_25295</name>
</gene>
<dbReference type="Proteomes" id="UP000216020">
    <property type="component" value="Unassembled WGS sequence"/>
</dbReference>
<dbReference type="CDD" id="cd13578">
    <property type="entry name" value="PBP2_Bug27"/>
    <property type="match status" value="1"/>
</dbReference>
<feature type="chain" id="PRO_5013238157" description="ABC transporter substrate-binding protein" evidence="2">
    <location>
        <begin position="24"/>
        <end position="320"/>
    </location>
</feature>
<evidence type="ECO:0000313" key="4">
    <source>
        <dbReference type="Proteomes" id="UP000216020"/>
    </source>
</evidence>
<dbReference type="InterPro" id="IPR005064">
    <property type="entry name" value="BUG"/>
</dbReference>
<comment type="similarity">
    <text evidence="1">Belongs to the UPF0065 (bug) family.</text>
</comment>
<dbReference type="SUPFAM" id="SSF53850">
    <property type="entry name" value="Periplasmic binding protein-like II"/>
    <property type="match status" value="1"/>
</dbReference>
<evidence type="ECO:0000256" key="2">
    <source>
        <dbReference type="SAM" id="SignalP"/>
    </source>
</evidence>
<dbReference type="PANTHER" id="PTHR42928:SF5">
    <property type="entry name" value="BLR1237 PROTEIN"/>
    <property type="match status" value="1"/>
</dbReference>
<dbReference type="Gene3D" id="3.40.190.10">
    <property type="entry name" value="Periplasmic binding protein-like II"/>
    <property type="match status" value="1"/>
</dbReference>
<organism evidence="3 4">
    <name type="scientific">Bordetella genomosp. 10</name>
    <dbReference type="NCBI Taxonomy" id="1416804"/>
    <lineage>
        <taxon>Bacteria</taxon>
        <taxon>Pseudomonadati</taxon>
        <taxon>Pseudomonadota</taxon>
        <taxon>Betaproteobacteria</taxon>
        <taxon>Burkholderiales</taxon>
        <taxon>Alcaligenaceae</taxon>
        <taxon>Bordetella</taxon>
    </lineage>
</organism>
<comment type="caution">
    <text evidence="3">The sequence shown here is derived from an EMBL/GenBank/DDBJ whole genome shotgun (WGS) entry which is preliminary data.</text>
</comment>
<dbReference type="RefSeq" id="WP_094855660.1">
    <property type="nucleotide sequence ID" value="NZ_NEVM01000005.1"/>
</dbReference>
<dbReference type="AlphaFoldDB" id="A0A261S245"/>
<evidence type="ECO:0000256" key="1">
    <source>
        <dbReference type="ARBA" id="ARBA00006987"/>
    </source>
</evidence>